<dbReference type="WBParaSite" id="TMUE_1000002744.1">
    <property type="protein sequence ID" value="TMUE_1000002744.1"/>
    <property type="gene ID" value="WBGene00298457"/>
</dbReference>
<organism evidence="3 4">
    <name type="scientific">Trichuris muris</name>
    <name type="common">Mouse whipworm</name>
    <dbReference type="NCBI Taxonomy" id="70415"/>
    <lineage>
        <taxon>Eukaryota</taxon>
        <taxon>Metazoa</taxon>
        <taxon>Ecdysozoa</taxon>
        <taxon>Nematoda</taxon>
        <taxon>Enoplea</taxon>
        <taxon>Dorylaimia</taxon>
        <taxon>Trichinellida</taxon>
        <taxon>Trichuridae</taxon>
        <taxon>Trichuris</taxon>
    </lineage>
</organism>
<dbReference type="GO" id="GO:0000014">
    <property type="term" value="F:single-stranded DNA endodeoxyribonuclease activity"/>
    <property type="evidence" value="ECO:0007669"/>
    <property type="project" value="TreeGrafter"/>
</dbReference>
<dbReference type="Gene3D" id="1.10.10.1450">
    <property type="match status" value="1"/>
</dbReference>
<dbReference type="STRING" id="70415.A0A5S6Q6E5"/>
<evidence type="ECO:0000313" key="4">
    <source>
        <dbReference type="WBParaSite" id="TMUE_1000002744.1"/>
    </source>
</evidence>
<evidence type="ECO:0000256" key="1">
    <source>
        <dbReference type="ARBA" id="ARBA00004123"/>
    </source>
</evidence>
<dbReference type="AlphaFoldDB" id="A0A5S6Q6E5"/>
<accession>A0A5S6Q6E5</accession>
<dbReference type="Pfam" id="PF01359">
    <property type="entry name" value="Transposase_1"/>
    <property type="match status" value="1"/>
</dbReference>
<dbReference type="InterPro" id="IPR036397">
    <property type="entry name" value="RNaseH_sf"/>
</dbReference>
<dbReference type="GO" id="GO:0044547">
    <property type="term" value="F:DNA topoisomerase binding"/>
    <property type="evidence" value="ECO:0007669"/>
    <property type="project" value="TreeGrafter"/>
</dbReference>
<dbReference type="InterPro" id="IPR001888">
    <property type="entry name" value="Transposase_1"/>
</dbReference>
<dbReference type="GO" id="GO:0015074">
    <property type="term" value="P:DNA integration"/>
    <property type="evidence" value="ECO:0007669"/>
    <property type="project" value="TreeGrafter"/>
</dbReference>
<evidence type="ECO:0000313" key="3">
    <source>
        <dbReference type="Proteomes" id="UP000046395"/>
    </source>
</evidence>
<feature type="domain" description="Mos1 transposase HTH" evidence="2">
    <location>
        <begin position="6"/>
        <end position="52"/>
    </location>
</feature>
<dbReference type="GO" id="GO:0006303">
    <property type="term" value="P:double-strand break repair via nonhomologous end joining"/>
    <property type="evidence" value="ECO:0007669"/>
    <property type="project" value="TreeGrafter"/>
</dbReference>
<dbReference type="GO" id="GO:0031297">
    <property type="term" value="P:replication fork processing"/>
    <property type="evidence" value="ECO:0007669"/>
    <property type="project" value="TreeGrafter"/>
</dbReference>
<dbReference type="Pfam" id="PF17906">
    <property type="entry name" value="HTH_48"/>
    <property type="match status" value="1"/>
</dbReference>
<dbReference type="GO" id="GO:0005634">
    <property type="term" value="C:nucleus"/>
    <property type="evidence" value="ECO:0007669"/>
    <property type="project" value="UniProtKB-SubCell"/>
</dbReference>
<dbReference type="GO" id="GO:0042800">
    <property type="term" value="F:histone H3K4 methyltransferase activity"/>
    <property type="evidence" value="ECO:0007669"/>
    <property type="project" value="TreeGrafter"/>
</dbReference>
<protein>
    <submittedName>
        <fullName evidence="4">HTH_48 domain-containing protein</fullName>
    </submittedName>
</protein>
<dbReference type="GO" id="GO:0044774">
    <property type="term" value="P:mitotic DNA integrity checkpoint signaling"/>
    <property type="evidence" value="ECO:0007669"/>
    <property type="project" value="TreeGrafter"/>
</dbReference>
<sequence length="208" mass="24340">MSFRRFREIFLYEWKNGTSVAVTAQKINIAFGALSVSERTVLRWYRKFEQGDESLETEPRGRPETRVDTDTLKELVEADPSRTARELAVDLDVSHTTVNRHVRQMGKVKKLEKWVPHELTDQQKLMRQQMASSLLIRNEMEPFLDRIVTCDEKGILYDNRKRSGQWLDADECPNQVARPNIQQKKIMVTVWWSMGGIIHYSFMNPAKP</sequence>
<name>A0A5S6Q6E5_TRIMR</name>
<evidence type="ECO:0000259" key="2">
    <source>
        <dbReference type="Pfam" id="PF17906"/>
    </source>
</evidence>
<keyword evidence="3" id="KW-1185">Reference proteome</keyword>
<dbReference type="InterPro" id="IPR036388">
    <property type="entry name" value="WH-like_DNA-bd_sf"/>
</dbReference>
<reference evidence="4" key="1">
    <citation type="submission" date="2019-12" db="UniProtKB">
        <authorList>
            <consortium name="WormBaseParasite"/>
        </authorList>
    </citation>
    <scope>IDENTIFICATION</scope>
</reference>
<comment type="subcellular location">
    <subcellularLocation>
        <location evidence="1">Nucleus</location>
    </subcellularLocation>
</comment>
<dbReference type="GO" id="GO:0000729">
    <property type="term" value="P:DNA double-strand break processing"/>
    <property type="evidence" value="ECO:0007669"/>
    <property type="project" value="TreeGrafter"/>
</dbReference>
<dbReference type="InterPro" id="IPR041426">
    <property type="entry name" value="Mos1_HTH"/>
</dbReference>
<dbReference type="GO" id="GO:0003690">
    <property type="term" value="F:double-stranded DNA binding"/>
    <property type="evidence" value="ECO:0007669"/>
    <property type="project" value="TreeGrafter"/>
</dbReference>
<proteinExistence type="predicted"/>
<dbReference type="GO" id="GO:0035861">
    <property type="term" value="C:site of double-strand break"/>
    <property type="evidence" value="ECO:0007669"/>
    <property type="project" value="TreeGrafter"/>
</dbReference>
<dbReference type="GO" id="GO:0003697">
    <property type="term" value="F:single-stranded DNA binding"/>
    <property type="evidence" value="ECO:0007669"/>
    <property type="project" value="TreeGrafter"/>
</dbReference>
<dbReference type="InterPro" id="IPR052709">
    <property type="entry name" value="Transposase-MT_Hybrid"/>
</dbReference>
<dbReference type="GO" id="GO:0000793">
    <property type="term" value="C:condensed chromosome"/>
    <property type="evidence" value="ECO:0007669"/>
    <property type="project" value="TreeGrafter"/>
</dbReference>
<dbReference type="PANTHER" id="PTHR46060">
    <property type="entry name" value="MARINER MOS1 TRANSPOSASE-LIKE PROTEIN"/>
    <property type="match status" value="1"/>
</dbReference>
<dbReference type="PANTHER" id="PTHR46060:SF2">
    <property type="entry name" value="HISTONE-LYSINE N-METHYLTRANSFERASE SETMAR"/>
    <property type="match status" value="1"/>
</dbReference>
<dbReference type="SUPFAM" id="SSF46689">
    <property type="entry name" value="Homeodomain-like"/>
    <property type="match status" value="1"/>
</dbReference>
<dbReference type="GO" id="GO:0046975">
    <property type="term" value="F:histone H3K36 methyltransferase activity"/>
    <property type="evidence" value="ECO:0007669"/>
    <property type="project" value="TreeGrafter"/>
</dbReference>
<dbReference type="InterPro" id="IPR009057">
    <property type="entry name" value="Homeodomain-like_sf"/>
</dbReference>
<dbReference type="Gene3D" id="1.10.10.10">
    <property type="entry name" value="Winged helix-like DNA-binding domain superfamily/Winged helix DNA-binding domain"/>
    <property type="match status" value="1"/>
</dbReference>
<dbReference type="Proteomes" id="UP000046395">
    <property type="component" value="Unassembled WGS sequence"/>
</dbReference>
<dbReference type="Gene3D" id="3.30.420.10">
    <property type="entry name" value="Ribonuclease H-like superfamily/Ribonuclease H"/>
    <property type="match status" value="1"/>
</dbReference>